<dbReference type="Gene3D" id="2.60.220.50">
    <property type="match status" value="1"/>
</dbReference>
<feature type="signal peptide" evidence="9">
    <location>
        <begin position="1"/>
        <end position="20"/>
    </location>
</feature>
<evidence type="ECO:0000256" key="2">
    <source>
        <dbReference type="ARBA" id="ARBA00022692"/>
    </source>
</evidence>
<organism evidence="12 13">
    <name type="scientific">Hucho hucho</name>
    <name type="common">huchen</name>
    <dbReference type="NCBI Taxonomy" id="62062"/>
    <lineage>
        <taxon>Eukaryota</taxon>
        <taxon>Metazoa</taxon>
        <taxon>Chordata</taxon>
        <taxon>Craniata</taxon>
        <taxon>Vertebrata</taxon>
        <taxon>Euteleostomi</taxon>
        <taxon>Actinopterygii</taxon>
        <taxon>Neopterygii</taxon>
        <taxon>Teleostei</taxon>
        <taxon>Protacanthopterygii</taxon>
        <taxon>Salmoniformes</taxon>
        <taxon>Salmonidae</taxon>
        <taxon>Salmoninae</taxon>
        <taxon>Hucho</taxon>
    </lineage>
</organism>
<dbReference type="PANTHER" id="PTHR12011:SF277">
    <property type="entry name" value="ADHESION G-PROTEIN COUPLED RECEPTOR G4"/>
    <property type="match status" value="1"/>
</dbReference>
<dbReference type="FunFam" id="2.60.220.50:FF:000039">
    <property type="entry name" value="Adhesion G protein-coupled receptor G4b"/>
    <property type="match status" value="1"/>
</dbReference>
<keyword evidence="6" id="KW-1015">Disulfide bond</keyword>
<dbReference type="GeneTree" id="ENSGT00940000156341"/>
<feature type="region of interest" description="Disordered" evidence="7">
    <location>
        <begin position="1219"/>
        <end position="1255"/>
    </location>
</feature>
<keyword evidence="4 8" id="KW-1133">Transmembrane helix</keyword>
<dbReference type="InterPro" id="IPR000203">
    <property type="entry name" value="GPS"/>
</dbReference>
<evidence type="ECO:0000256" key="8">
    <source>
        <dbReference type="SAM" id="Phobius"/>
    </source>
</evidence>
<dbReference type="Pfam" id="PF13385">
    <property type="entry name" value="Laminin_G_3"/>
    <property type="match status" value="1"/>
</dbReference>
<dbReference type="GO" id="GO:0007166">
    <property type="term" value="P:cell surface receptor signaling pathway"/>
    <property type="evidence" value="ECO:0007669"/>
    <property type="project" value="InterPro"/>
</dbReference>
<dbReference type="SUPFAM" id="SSF81321">
    <property type="entry name" value="Family A G protein-coupled receptor-like"/>
    <property type="match status" value="1"/>
</dbReference>
<evidence type="ECO:0000256" key="7">
    <source>
        <dbReference type="SAM" id="MobiDB-lite"/>
    </source>
</evidence>
<evidence type="ECO:0000259" key="11">
    <source>
        <dbReference type="PROSITE" id="PS50261"/>
    </source>
</evidence>
<evidence type="ECO:0000259" key="10">
    <source>
        <dbReference type="PROSITE" id="PS50221"/>
    </source>
</evidence>
<dbReference type="PROSITE" id="PS00650">
    <property type="entry name" value="G_PROTEIN_RECEP_F2_2"/>
    <property type="match status" value="1"/>
</dbReference>
<dbReference type="PRINTS" id="PR00249">
    <property type="entry name" value="GPCRSECRETIN"/>
</dbReference>
<reference evidence="13" key="1">
    <citation type="submission" date="2018-06" db="EMBL/GenBank/DDBJ databases">
        <title>Genome assembly of Danube salmon.</title>
        <authorList>
            <person name="Macqueen D.J."/>
            <person name="Gundappa M.K."/>
        </authorList>
    </citation>
    <scope>NUCLEOTIDE SEQUENCE [LARGE SCALE GENOMIC DNA]</scope>
</reference>
<feature type="transmembrane region" description="Helical" evidence="8">
    <location>
        <begin position="937"/>
        <end position="961"/>
    </location>
</feature>
<dbReference type="InterPro" id="IPR000832">
    <property type="entry name" value="GPCR_2_secretin-like"/>
</dbReference>
<dbReference type="SUPFAM" id="SSF49899">
    <property type="entry name" value="Concanavalin A-like lectins/glucanases"/>
    <property type="match status" value="1"/>
</dbReference>
<evidence type="ECO:0000313" key="12">
    <source>
        <dbReference type="Ensembl" id="ENSHHUP00000076804.1"/>
    </source>
</evidence>
<reference evidence="12" key="2">
    <citation type="submission" date="2025-08" db="UniProtKB">
        <authorList>
            <consortium name="Ensembl"/>
        </authorList>
    </citation>
    <scope>IDENTIFICATION</scope>
</reference>
<accession>A0A4W5QX26</accession>
<feature type="transmembrane region" description="Helical" evidence="8">
    <location>
        <begin position="1109"/>
        <end position="1130"/>
    </location>
</feature>
<feature type="transmembrane region" description="Helical" evidence="8">
    <location>
        <begin position="877"/>
        <end position="900"/>
    </location>
</feature>
<feature type="transmembrane region" description="Helical" evidence="8">
    <location>
        <begin position="1033"/>
        <end position="1061"/>
    </location>
</feature>
<dbReference type="Gene3D" id="1.20.1070.10">
    <property type="entry name" value="Rhodopsin 7-helix transmembrane proteins"/>
    <property type="match status" value="1"/>
</dbReference>
<evidence type="ECO:0000256" key="9">
    <source>
        <dbReference type="SAM" id="SignalP"/>
    </source>
</evidence>
<dbReference type="Gene3D" id="2.60.120.200">
    <property type="match status" value="1"/>
</dbReference>
<protein>
    <submittedName>
        <fullName evidence="12">Adhesion G protein-coupled receptor G4b</fullName>
    </submittedName>
</protein>
<dbReference type="GO" id="GO:0004930">
    <property type="term" value="F:G protein-coupled receptor activity"/>
    <property type="evidence" value="ECO:0007669"/>
    <property type="project" value="InterPro"/>
</dbReference>
<dbReference type="InterPro" id="IPR017981">
    <property type="entry name" value="GPCR_2-like_7TM"/>
</dbReference>
<dbReference type="FunFam" id="1.20.1070.10:FF:000043">
    <property type="entry name" value="adhesion G-protein coupled receptor G2 isoform X1"/>
    <property type="match status" value="1"/>
</dbReference>
<feature type="compositionally biased region" description="Low complexity" evidence="7">
    <location>
        <begin position="1174"/>
        <end position="1198"/>
    </location>
</feature>
<feature type="transmembrane region" description="Helical" evidence="8">
    <location>
        <begin position="1081"/>
        <end position="1103"/>
    </location>
</feature>
<dbReference type="PANTHER" id="PTHR12011">
    <property type="entry name" value="ADHESION G-PROTEIN COUPLED RECEPTOR"/>
    <property type="match status" value="1"/>
</dbReference>
<sequence>MKFHKTLLLLSLSLLSCVSPQEPECSSVSLWGKMADFTGECSYWQLSPDVSIPALEELSVCVHLQQHISTPAWTAFMYRHPDGLQAELGLAGQKGLVHIWLFGMRWSAPFHLPLGHWHYICITWSGASHQPALYVNGTSVDVTAHAKESPLSPSCCRLAPHGTFTLGVSHYFIQGEMHVENGTNLNGSVSLFRVWGQARTPEQVSDLSCTEGDEVRWDAVDWLTRSCPPVPDSHLQCAWSLYELKVKIAIICYDGNSTDIYKARDLAHKWLRQILPSNKYHLYRVSVSVSTSVGETYEEEVHDEPILRAEFYASRFDCLVHLNVIPSSDVSTVQKQVSQLLNTPHNIGYLTLMANPQSIQVNAVEDFPLATVIPPIVMATGTSFDTTTGLGVTTGGEFSDIYFEVDVNVTLTGFCIHPELTIITWLHVTLPDEMSVLTFQLLGKAYSVQHPSPRSHMVDSDLPSLLKTSRHGCLFQVRVTTSSSQEETRTRIRALLEKTYTNGTITMENKSKDINIRHIPPGSCPEHRHQTRQGLFVWPGTWATRIATLPCQGDTSKTASRLCLLGFPIHWGVPDLHQCPFVVETIPDLDNIDVTPENAMDVVEMIESLLKDHPDLNCTELDTVLKKLKNIVFISRMTPPLGKAIINIISDILESKSYLQAVTNQILNITEMVGDKMSCFDQTNSTLVASAMAISVVDIDPGQFQVLTFGVSSAAEGLNLEIYINKDPFKGTVAFISLPSALKYRFPQHSGAQPRVQFQFYGVPTLFMNNLNGKILNTYVVSASVTNASGPIKDLEEDVEVTLHHVMSNPLGKDVQCVYWDFNQNEGKGGWEQYGCRKHNTSADYTTCLCDHLTHFGVLLDVSRTQIDLPNEEILTIITYLGCGVSSVFLGITVLTYTAFEKLRRDYPSKILINLSLALLGLNMVFLINSWLSSFGSYGLCVAVASALHYFLLASFTWMGLEAVHMYFALVKVFNVYVPSYILKFCSLGWGIPLAICCIVLVVKRESYGSSLGSESMEPLDNSEAFCWIQDEVAFYVSVVGYILLVMLCNMAIFVVVLVQIRHMRVNQPAGIHSSILLQDLKGVSSLTFLLGLTWIVAFFAWGPAKVPFLYLFCVLNSLQGFFIFLFHCLMKENVRKQWRIHLCFGRFRLQDYSEWSQTFTAKSRPNPQVRMPSVRSIKSSSTESTSASSDSSQRQVSIRRPNLDLVYESNLALPLVQRNSTPLPHKSASFPEEGHCEGPSWQDGSHPRHWLPIP</sequence>
<dbReference type="InterPro" id="IPR013320">
    <property type="entry name" value="ConA-like_dom_sf"/>
</dbReference>
<evidence type="ECO:0000256" key="5">
    <source>
        <dbReference type="ARBA" id="ARBA00023136"/>
    </source>
</evidence>
<dbReference type="GO" id="GO:0007189">
    <property type="term" value="P:adenylate cyclase-activating G protein-coupled receptor signaling pathway"/>
    <property type="evidence" value="ECO:0007669"/>
    <property type="project" value="TreeGrafter"/>
</dbReference>
<dbReference type="STRING" id="62062.ENSHHUP00000076804"/>
<dbReference type="Proteomes" id="UP000314982">
    <property type="component" value="Unassembled WGS sequence"/>
</dbReference>
<keyword evidence="3 9" id="KW-0732">Signal</keyword>
<evidence type="ECO:0000256" key="4">
    <source>
        <dbReference type="ARBA" id="ARBA00022989"/>
    </source>
</evidence>
<feature type="region of interest" description="Disordered" evidence="7">
    <location>
        <begin position="1164"/>
        <end position="1198"/>
    </location>
</feature>
<feature type="transmembrane region" description="Helical" evidence="8">
    <location>
        <begin position="981"/>
        <end position="1003"/>
    </location>
</feature>
<dbReference type="PROSITE" id="PS50221">
    <property type="entry name" value="GAIN_B"/>
    <property type="match status" value="1"/>
</dbReference>
<dbReference type="InterPro" id="IPR046338">
    <property type="entry name" value="GAIN_dom_sf"/>
</dbReference>
<dbReference type="CDD" id="cd15997">
    <property type="entry name" value="7tmB2_GPR112"/>
    <property type="match status" value="1"/>
</dbReference>
<keyword evidence="13" id="KW-1185">Reference proteome</keyword>
<dbReference type="InterPro" id="IPR017983">
    <property type="entry name" value="GPCR_2_secretin-like_CS"/>
</dbReference>
<evidence type="ECO:0000256" key="1">
    <source>
        <dbReference type="ARBA" id="ARBA00004141"/>
    </source>
</evidence>
<keyword evidence="5 8" id="KW-0472">Membrane</keyword>
<feature type="domain" description="GAIN-B" evidence="10">
    <location>
        <begin position="705"/>
        <end position="866"/>
    </location>
</feature>
<proteinExistence type="predicted"/>
<reference evidence="12" key="3">
    <citation type="submission" date="2025-09" db="UniProtKB">
        <authorList>
            <consortium name="Ensembl"/>
        </authorList>
    </citation>
    <scope>IDENTIFICATION</scope>
</reference>
<evidence type="ECO:0000256" key="6">
    <source>
        <dbReference type="ARBA" id="ARBA00023157"/>
    </source>
</evidence>
<feature type="domain" description="G-protein coupled receptors family 2 profile 2" evidence="11">
    <location>
        <begin position="875"/>
        <end position="1132"/>
    </location>
</feature>
<dbReference type="AlphaFoldDB" id="A0A4W5QX26"/>
<feature type="chain" id="PRO_5021241676" evidence="9">
    <location>
        <begin position="21"/>
        <end position="1255"/>
    </location>
</feature>
<dbReference type="PROSITE" id="PS51257">
    <property type="entry name" value="PROKAR_LIPOPROTEIN"/>
    <property type="match status" value="1"/>
</dbReference>
<name>A0A4W5QX26_9TELE</name>
<feature type="transmembrane region" description="Helical" evidence="8">
    <location>
        <begin position="912"/>
        <end position="931"/>
    </location>
</feature>
<evidence type="ECO:0000256" key="3">
    <source>
        <dbReference type="ARBA" id="ARBA00022729"/>
    </source>
</evidence>
<dbReference type="GO" id="GO:0005886">
    <property type="term" value="C:plasma membrane"/>
    <property type="evidence" value="ECO:0007669"/>
    <property type="project" value="TreeGrafter"/>
</dbReference>
<dbReference type="PROSITE" id="PS50261">
    <property type="entry name" value="G_PROTEIN_RECEP_F2_4"/>
    <property type="match status" value="1"/>
</dbReference>
<dbReference type="Ensembl" id="ENSHHUT00000079302.1">
    <property type="protein sequence ID" value="ENSHHUP00000076804.1"/>
    <property type="gene ID" value="ENSHHUG00000044919.1"/>
</dbReference>
<dbReference type="InterPro" id="IPR057244">
    <property type="entry name" value="GAIN_B"/>
</dbReference>
<dbReference type="SMART" id="SM00303">
    <property type="entry name" value="GPS"/>
    <property type="match status" value="1"/>
</dbReference>
<dbReference type="Pfam" id="PF00002">
    <property type="entry name" value="7tm_2"/>
    <property type="match status" value="1"/>
</dbReference>
<comment type="subcellular location">
    <subcellularLocation>
        <location evidence="1">Membrane</location>
        <topology evidence="1">Multi-pass membrane protein</topology>
    </subcellularLocation>
</comment>
<keyword evidence="2 8" id="KW-0812">Transmembrane</keyword>
<dbReference type="Pfam" id="PF01825">
    <property type="entry name" value="GPS"/>
    <property type="match status" value="1"/>
</dbReference>
<evidence type="ECO:0000313" key="13">
    <source>
        <dbReference type="Proteomes" id="UP000314982"/>
    </source>
</evidence>